<name>A0A1J5R2Y1_9ZZZZ</name>
<dbReference type="SMART" id="SM00858">
    <property type="entry name" value="SAF"/>
    <property type="match status" value="1"/>
</dbReference>
<feature type="domain" description="SAF" evidence="3">
    <location>
        <begin position="39"/>
        <end position="105"/>
    </location>
</feature>
<sequence>MTKTSLPRLLAILVLAGVFALLLRWLFVTTTRPPRIVKAEIEVAATALPPGRLITAADLAWREIAADAVTKGEIVKGDAQAKHVLGAVVRHAVAAGAPMAEKDVVFPDDPGFLAAALAPGMRAVSVAIDDVTGNAGLILPGDRVDLLLTQRIGAETGAPAKVASETILSGVRVIAVGSQFRTGDDEGRGGAHASRARTVTLEVDPRDGEKVAVATRLGQLSLALRSLATAQPETAPPAADGPVWGRDVSAAVRSLADETEPAPRAEGPRSAAPALPLVFHGGRSSGGGGGGGAEAVPQ</sequence>
<evidence type="ECO:0000256" key="1">
    <source>
        <dbReference type="SAM" id="MobiDB-lite"/>
    </source>
</evidence>
<feature type="transmembrane region" description="Helical" evidence="2">
    <location>
        <begin position="9"/>
        <end position="27"/>
    </location>
</feature>
<keyword evidence="2" id="KW-1133">Transmembrane helix</keyword>
<evidence type="ECO:0000259" key="3">
    <source>
        <dbReference type="SMART" id="SM00858"/>
    </source>
</evidence>
<dbReference type="NCBIfam" id="TIGR03177">
    <property type="entry name" value="pilus_cpaB"/>
    <property type="match status" value="1"/>
</dbReference>
<comment type="caution">
    <text evidence="4">The sequence shown here is derived from an EMBL/GenBank/DDBJ whole genome shotgun (WGS) entry which is preliminary data.</text>
</comment>
<keyword evidence="2" id="KW-0812">Transmembrane</keyword>
<dbReference type="CDD" id="cd11614">
    <property type="entry name" value="SAF_CpaB_FlgA_like"/>
    <property type="match status" value="1"/>
</dbReference>
<organism evidence="4">
    <name type="scientific">mine drainage metagenome</name>
    <dbReference type="NCBI Taxonomy" id="410659"/>
    <lineage>
        <taxon>unclassified sequences</taxon>
        <taxon>metagenomes</taxon>
        <taxon>ecological metagenomes</taxon>
    </lineage>
</organism>
<gene>
    <name evidence="4" type="ORF">GALL_277700</name>
</gene>
<keyword evidence="2" id="KW-0472">Membrane</keyword>
<dbReference type="EMBL" id="MLJW01000296">
    <property type="protein sequence ID" value="OIQ90320.1"/>
    <property type="molecule type" value="Genomic_DNA"/>
</dbReference>
<dbReference type="Pfam" id="PF16976">
    <property type="entry name" value="RcpC"/>
    <property type="match status" value="1"/>
</dbReference>
<dbReference type="InterPro" id="IPR013974">
    <property type="entry name" value="SAF"/>
</dbReference>
<proteinExistence type="predicted"/>
<reference evidence="4" key="1">
    <citation type="submission" date="2016-10" db="EMBL/GenBank/DDBJ databases">
        <title>Sequence of Gallionella enrichment culture.</title>
        <authorList>
            <person name="Poehlein A."/>
            <person name="Muehling M."/>
            <person name="Daniel R."/>
        </authorList>
    </citation>
    <scope>NUCLEOTIDE SEQUENCE</scope>
</reference>
<dbReference type="AlphaFoldDB" id="A0A1J5R2Y1"/>
<evidence type="ECO:0000313" key="4">
    <source>
        <dbReference type="EMBL" id="OIQ90320.1"/>
    </source>
</evidence>
<protein>
    <recommendedName>
        <fullName evidence="3">SAF domain-containing protein</fullName>
    </recommendedName>
</protein>
<dbReference type="Pfam" id="PF08666">
    <property type="entry name" value="SAF"/>
    <property type="match status" value="1"/>
</dbReference>
<feature type="region of interest" description="Disordered" evidence="1">
    <location>
        <begin position="254"/>
        <end position="298"/>
    </location>
</feature>
<accession>A0A1J5R2Y1</accession>
<evidence type="ECO:0000256" key="2">
    <source>
        <dbReference type="SAM" id="Phobius"/>
    </source>
</evidence>
<dbReference type="InterPro" id="IPR017592">
    <property type="entry name" value="Pilus_assmbl_Flp-typ_CpaB"/>
</dbReference>
<feature type="compositionally biased region" description="Gly residues" evidence="1">
    <location>
        <begin position="283"/>
        <end position="298"/>
    </location>
</feature>
<dbReference type="InterPro" id="IPR031571">
    <property type="entry name" value="RcpC_dom"/>
</dbReference>